<name>A0A2N9AMW3_METEX</name>
<protein>
    <submittedName>
        <fullName evidence="2">Uncharacterized protein</fullName>
    </submittedName>
</protein>
<evidence type="ECO:0000313" key="3">
    <source>
        <dbReference type="Proteomes" id="UP000233769"/>
    </source>
</evidence>
<gene>
    <name evidence="2" type="ORF">TK0001_2030</name>
</gene>
<sequence>MPVTLACLFYASRVRALGSPLLLARAGPFANASLDPHQRRGGYPPLNLAQDLKSWRQ</sequence>
<reference evidence="3" key="1">
    <citation type="submission" date="2017-10" db="EMBL/GenBank/DDBJ databases">
        <authorList>
            <person name="Regsiter A."/>
            <person name="William W."/>
        </authorList>
    </citation>
    <scope>NUCLEOTIDE SEQUENCE [LARGE SCALE GENOMIC DNA]</scope>
</reference>
<organism evidence="2 3">
    <name type="scientific">Methylorubrum extorquens</name>
    <name type="common">Methylobacterium dichloromethanicum</name>
    <name type="synonym">Methylobacterium extorquens</name>
    <dbReference type="NCBI Taxonomy" id="408"/>
    <lineage>
        <taxon>Bacteria</taxon>
        <taxon>Pseudomonadati</taxon>
        <taxon>Pseudomonadota</taxon>
        <taxon>Alphaproteobacteria</taxon>
        <taxon>Hyphomicrobiales</taxon>
        <taxon>Methylobacteriaceae</taxon>
        <taxon>Methylorubrum</taxon>
    </lineage>
</organism>
<feature type="region of interest" description="Disordered" evidence="1">
    <location>
        <begin position="34"/>
        <end position="57"/>
    </location>
</feature>
<evidence type="ECO:0000256" key="1">
    <source>
        <dbReference type="SAM" id="MobiDB-lite"/>
    </source>
</evidence>
<dbReference type="Proteomes" id="UP000233769">
    <property type="component" value="Chromosome tk0001"/>
</dbReference>
<evidence type="ECO:0000313" key="2">
    <source>
        <dbReference type="EMBL" id="SOR28632.1"/>
    </source>
</evidence>
<proteinExistence type="predicted"/>
<dbReference type="EMBL" id="LT962688">
    <property type="protein sequence ID" value="SOR28632.1"/>
    <property type="molecule type" value="Genomic_DNA"/>
</dbReference>
<accession>A0A2N9AMW3</accession>
<dbReference type="AlphaFoldDB" id="A0A2N9AMW3"/>